<dbReference type="CDD" id="cd00117">
    <property type="entry name" value="TFP"/>
    <property type="match status" value="1"/>
</dbReference>
<dbReference type="AlphaFoldDB" id="A0A0K0F750"/>
<protein>
    <submittedName>
        <fullName evidence="3">Toxin_TOLIP domain-containing protein</fullName>
    </submittedName>
</protein>
<keyword evidence="1" id="KW-0812">Transmembrane</keyword>
<feature type="transmembrane region" description="Helical" evidence="1">
    <location>
        <begin position="32"/>
        <end position="54"/>
    </location>
</feature>
<keyword evidence="2" id="KW-1185">Reference proteome</keyword>
<dbReference type="WBParaSite" id="SVE_0464600.1">
    <property type="protein sequence ID" value="SVE_0464600.1"/>
    <property type="gene ID" value="SVE_0464600"/>
</dbReference>
<dbReference type="Proteomes" id="UP000035680">
    <property type="component" value="Unassembled WGS sequence"/>
</dbReference>
<keyword evidence="1" id="KW-0472">Membrane</keyword>
<proteinExistence type="predicted"/>
<reference evidence="3" key="2">
    <citation type="submission" date="2015-08" db="UniProtKB">
        <authorList>
            <consortium name="WormBaseParasite"/>
        </authorList>
    </citation>
    <scope>IDENTIFICATION</scope>
</reference>
<sequence length="209" mass="24224">MSSTTMPRLETFITLEEKDDNFLKYIRKHFDIMIPHIKIPQIIAYLLFLFMLCTKKIDSKKGSKNIHGIAGNKTMLFCYSCQHSNSDVYDPDSKDDWCSNKNLLKLDDSDTIKPCAPWEPFCMTTVTTMLDSFSSITRSCAERCMDYCESVSYGTDMVTCGDCCTVNKCNSNYTLTYYKKVMEKQYIGWKEPLSGEVQYNKQKNIKFPY</sequence>
<organism evidence="2 3">
    <name type="scientific">Strongyloides venezuelensis</name>
    <name type="common">Threadworm</name>
    <dbReference type="NCBI Taxonomy" id="75913"/>
    <lineage>
        <taxon>Eukaryota</taxon>
        <taxon>Metazoa</taxon>
        <taxon>Ecdysozoa</taxon>
        <taxon>Nematoda</taxon>
        <taxon>Chromadorea</taxon>
        <taxon>Rhabditida</taxon>
        <taxon>Tylenchina</taxon>
        <taxon>Panagrolaimomorpha</taxon>
        <taxon>Strongyloidoidea</taxon>
        <taxon>Strongyloididae</taxon>
        <taxon>Strongyloides</taxon>
    </lineage>
</organism>
<reference evidence="2" key="1">
    <citation type="submission" date="2014-07" db="EMBL/GenBank/DDBJ databases">
        <authorList>
            <person name="Martin A.A"/>
            <person name="De Silva N."/>
        </authorList>
    </citation>
    <scope>NUCLEOTIDE SEQUENCE</scope>
</reference>
<evidence type="ECO:0000313" key="3">
    <source>
        <dbReference type="WBParaSite" id="SVE_0464600.1"/>
    </source>
</evidence>
<evidence type="ECO:0000313" key="2">
    <source>
        <dbReference type="Proteomes" id="UP000035680"/>
    </source>
</evidence>
<accession>A0A0K0F750</accession>
<name>A0A0K0F750_STRVS</name>
<keyword evidence="1" id="KW-1133">Transmembrane helix</keyword>
<evidence type="ECO:0000256" key="1">
    <source>
        <dbReference type="SAM" id="Phobius"/>
    </source>
</evidence>